<dbReference type="GeneID" id="77187821"/>
<dbReference type="Proteomes" id="UP001163632">
    <property type="component" value="Chromosome"/>
</dbReference>
<sequence length="78" mass="9068">MHYTISGIYQGGKISLNELPPFDKPSQVMVVFLDEPFSIHEQPKAKISKRQQQLGRLSDYKADPAFYEPLDKDELEKW</sequence>
<proteinExistence type="predicted"/>
<reference evidence="1 4" key="1">
    <citation type="submission" date="2018-06" db="EMBL/GenBank/DDBJ databases">
        <authorList>
            <consortium name="Pathogen Informatics"/>
            <person name="Doyle S."/>
        </authorList>
    </citation>
    <scope>NUCLEOTIDE SEQUENCE [LARGE SCALE GENOMIC DNA]</scope>
    <source>
        <strain evidence="1 4">NCTC9426</strain>
    </source>
</reference>
<name>A0A1T0A3B1_MORBO</name>
<dbReference type="EMBL" id="UGPZ01000002">
    <property type="protein sequence ID" value="STY91249.1"/>
    <property type="molecule type" value="Genomic_DNA"/>
</dbReference>
<dbReference type="KEGG" id="mboi:DQF64_11395"/>
<evidence type="ECO:0000313" key="1">
    <source>
        <dbReference type="EMBL" id="STY91249.1"/>
    </source>
</evidence>
<dbReference type="AlphaFoldDB" id="A0A1T0A3B1"/>
<keyword evidence="6" id="KW-1185">Reference proteome</keyword>
<dbReference type="Proteomes" id="UP001163283">
    <property type="component" value="Chromosome"/>
</dbReference>
<evidence type="ECO:0000313" key="6">
    <source>
        <dbReference type="Proteomes" id="UP001163632"/>
    </source>
</evidence>
<evidence type="ECO:0000313" key="2">
    <source>
        <dbReference type="EMBL" id="UZA02571.1"/>
    </source>
</evidence>
<reference evidence="2 5" key="2">
    <citation type="journal article" date="2022" name="BMC Microbiol.">
        <title>Whole genome sequencing of Moraxella bovis strains from North America reveals two genotypes with different genetic determinants.</title>
        <authorList>
            <person name="Wynn E.L."/>
            <person name="Hille M.M."/>
            <person name="Loy J.D."/>
            <person name="Schuller G."/>
            <person name="Kuhn K.L."/>
            <person name="Dickey A.M."/>
            <person name="Bono J.L."/>
            <person name="Clawson M.L."/>
        </authorList>
    </citation>
    <scope>NUCLEOTIDE SEQUENCE</scope>
    <source>
        <strain evidence="2">SAM102599</strain>
        <strain evidence="3 5">SAM57978</strain>
    </source>
</reference>
<evidence type="ECO:0008006" key="7">
    <source>
        <dbReference type="Google" id="ProtNLM"/>
    </source>
</evidence>
<protein>
    <recommendedName>
        <fullName evidence="7">DUF2281 domain-containing protein</fullName>
    </recommendedName>
</protein>
<evidence type="ECO:0000313" key="4">
    <source>
        <dbReference type="Proteomes" id="UP000254133"/>
    </source>
</evidence>
<gene>
    <name evidence="2" type="ORF">LP092_11495</name>
    <name evidence="3" type="ORF">LP129_11450</name>
    <name evidence="1" type="ORF">NCTC9426_01296</name>
</gene>
<evidence type="ECO:0000313" key="3">
    <source>
        <dbReference type="EMBL" id="UZA51104.1"/>
    </source>
</evidence>
<dbReference type="STRING" id="476.B0182_05205"/>
<evidence type="ECO:0000313" key="5">
    <source>
        <dbReference type="Proteomes" id="UP001163283"/>
    </source>
</evidence>
<accession>A0A1T0A3B1</accession>
<dbReference type="EMBL" id="CP087830">
    <property type="protein sequence ID" value="UZA02571.1"/>
    <property type="molecule type" value="Genomic_DNA"/>
</dbReference>
<dbReference type="EMBL" id="CP087781">
    <property type="protein sequence ID" value="UZA51104.1"/>
    <property type="molecule type" value="Genomic_DNA"/>
</dbReference>
<dbReference type="Proteomes" id="UP000254133">
    <property type="component" value="Unassembled WGS sequence"/>
</dbReference>
<dbReference type="RefSeq" id="WP_078273901.1">
    <property type="nucleotide sequence ID" value="NZ_CP030241.1"/>
</dbReference>
<organism evidence="1 4">
    <name type="scientific">Moraxella bovis</name>
    <dbReference type="NCBI Taxonomy" id="476"/>
    <lineage>
        <taxon>Bacteria</taxon>
        <taxon>Pseudomonadati</taxon>
        <taxon>Pseudomonadota</taxon>
        <taxon>Gammaproteobacteria</taxon>
        <taxon>Moraxellales</taxon>
        <taxon>Moraxellaceae</taxon>
        <taxon>Moraxella</taxon>
    </lineage>
</organism>